<evidence type="ECO:0000256" key="7">
    <source>
        <dbReference type="SAM" id="MobiDB-lite"/>
    </source>
</evidence>
<gene>
    <name evidence="12" type="ORF">PHYBLDRAFT_189034</name>
</gene>
<dbReference type="PANTHER" id="PTHR13018:SF5">
    <property type="entry name" value="RE44586P"/>
    <property type="match status" value="1"/>
</dbReference>
<sequence>MAMTEIQASILSAIETSNFWLQWRFPIDFCPGIFACNDNPIPGTPIYSSKTQTGLQAQLLLCSGVGIICLLLFCSLRVRWGTMYSPRLRMSKHAPDHLPDTFFGWIWPLLKTPNSVVLEKVGLDAVVMLQFLMMGFKLFALCGFFGVIVLYPISKMGGDLIDPINPDPENPDNSTQPDSLLGLDLSGYSPAFLWVYLFFTYLFCFATFYFTFMNYRDYVYIRREYLLRIGKTIPAKTILVTGIPPNLRSDRKLAEYFETLGIGVVDSVHIIRHVSRLLEFIKERAQYLRRLETAYTDFWGNPCYDPTYDPDRLLREAERDQSLHALDWTTTGTEGLPTHSKDRKRPLVRDGFMGLIGNEVDSIKFHTDKFNEIDEMVLKARKHGRFLPTSVGFVTYEDSISASIASQVLISSTPFRLRAHLAPEPRDVLWENIAMHGRERVIRKGMIWFILLFLVFFWVIPISYFSALTSENSLRNYFPWLIKLAEKHKLLRQIIQGFLPTLGVNIFMAFLPLILNGLSVIEGFPTRSEAEESTFSKHFFFLLFNVLLVFTISSALFKALTEMIEDPTKISQILATRLPQVAPFFVNYTVMQGMMLLPIQLLQIGPIIVQLLQGTFFCKTPRDYAEVLAPRMYNYGSGYPVPVFMFVVLLVYSTISPLILLFGAVYYGLAYLVFKYQLLYVYFHPYEVAGRMWPLVFSRIIVGLLLFELTSSGLFVLRRAYPLAGLCLPLIILTIAFKIGMEAAYQKNTQFLPLQLLAERFGPMASTVAEPPKSNAPPSERSIHPMSNDITSEVATETPSQLENVLDNGLNASEANELNHALDGGSRSDIGHAIDERLGHTADDVLRNDADNENVPVMKPLRRRRTVLDEDDYTAEPRQYTDFKEPPMTLLDGILNTGMKQYGHPALLGVLPQLWLPIKAGHTINSGVCYGSKQRSVGYVASNSRSIHDHDGERQPLLSTPAINIREESSREIPNDQFRVEESETDDEFEVGTYYHHPERRHSRTLSKHYGAARSHH</sequence>
<feature type="transmembrane region" description="Helical" evidence="8">
    <location>
        <begin position="593"/>
        <end position="612"/>
    </location>
</feature>
<feature type="domain" description="CSC1/OSCA1-like cytosolic" evidence="11">
    <location>
        <begin position="236"/>
        <end position="432"/>
    </location>
</feature>
<feature type="transmembrane region" description="Helical" evidence="8">
    <location>
        <begin position="633"/>
        <end position="652"/>
    </location>
</feature>
<dbReference type="VEuPathDB" id="FungiDB:PHYBLDRAFT_189034"/>
<feature type="domain" description="CSC1/OSCA1-like 7TM region" evidence="9">
    <location>
        <begin position="444"/>
        <end position="715"/>
    </location>
</feature>
<feature type="transmembrane region" description="Helical" evidence="8">
    <location>
        <begin position="191"/>
        <end position="212"/>
    </location>
</feature>
<comment type="subcellular location">
    <subcellularLocation>
        <location evidence="1">Membrane</location>
        <topology evidence="1">Multi-pass membrane protein</topology>
    </subcellularLocation>
</comment>
<protein>
    <recommendedName>
        <fullName evidence="14">DUF221-domain-containing protein</fullName>
    </recommendedName>
</protein>
<feature type="transmembrane region" description="Helical" evidence="8">
    <location>
        <begin position="445"/>
        <end position="467"/>
    </location>
</feature>
<dbReference type="Pfam" id="PF13967">
    <property type="entry name" value="RSN1_TM"/>
    <property type="match status" value="1"/>
</dbReference>
<keyword evidence="4 8" id="KW-0812">Transmembrane</keyword>
<dbReference type="AlphaFoldDB" id="A0A162TJ69"/>
<dbReference type="InterPro" id="IPR003864">
    <property type="entry name" value="CSC1/OSCA1-like_7TM"/>
</dbReference>
<feature type="region of interest" description="Disordered" evidence="7">
    <location>
        <begin position="767"/>
        <end position="786"/>
    </location>
</feature>
<dbReference type="InParanoid" id="A0A162TJ69"/>
<proteinExistence type="inferred from homology"/>
<dbReference type="EMBL" id="KV440999">
    <property type="protein sequence ID" value="OAD67563.1"/>
    <property type="molecule type" value="Genomic_DNA"/>
</dbReference>
<feature type="transmembrane region" description="Helical" evidence="8">
    <location>
        <begin position="723"/>
        <end position="741"/>
    </location>
</feature>
<dbReference type="GO" id="GO:0005227">
    <property type="term" value="F:calcium-activated cation channel activity"/>
    <property type="evidence" value="ECO:0007669"/>
    <property type="project" value="InterPro"/>
</dbReference>
<reference evidence="13" key="1">
    <citation type="submission" date="2015-06" db="EMBL/GenBank/DDBJ databases">
        <title>Expansion of signal transduction pathways in fungi by whole-genome duplication.</title>
        <authorList>
            <consortium name="DOE Joint Genome Institute"/>
            <person name="Corrochano L.M."/>
            <person name="Kuo A."/>
            <person name="Marcet-Houben M."/>
            <person name="Polaino S."/>
            <person name="Salamov A."/>
            <person name="Villalobos J.M."/>
            <person name="Alvarez M.I."/>
            <person name="Avalos J."/>
            <person name="Benito E.P."/>
            <person name="Benoit I."/>
            <person name="Burger G."/>
            <person name="Camino L.P."/>
            <person name="Canovas D."/>
            <person name="Cerda-Olmedo E."/>
            <person name="Cheng J.-F."/>
            <person name="Dominguez A."/>
            <person name="Elias M."/>
            <person name="Eslava A.P."/>
            <person name="Glaser F."/>
            <person name="Grimwood J."/>
            <person name="Gutierrez G."/>
            <person name="Heitman J."/>
            <person name="Henrissat B."/>
            <person name="Iturriaga E.A."/>
            <person name="Lang B.F."/>
            <person name="Lavin J.L."/>
            <person name="Lee S."/>
            <person name="Li W."/>
            <person name="Lindquist E."/>
            <person name="Lopez-Garcia S."/>
            <person name="Luque E.M."/>
            <person name="Marcos A.T."/>
            <person name="Martin J."/>
            <person name="McCluskey K."/>
            <person name="Medina H.R."/>
            <person name="Miralles-Duran A."/>
            <person name="Miyazaki A."/>
            <person name="Munoz-Torres E."/>
            <person name="Oguiza J.A."/>
            <person name="Ohm R."/>
            <person name="Olmedo M."/>
            <person name="Orejas M."/>
            <person name="Ortiz-Castellanos L."/>
            <person name="Pisabarro A.G."/>
            <person name="Rodriguez-Romero J."/>
            <person name="Ruiz-Herrera J."/>
            <person name="Ruiz-Vazquez R."/>
            <person name="Sanz C."/>
            <person name="Schackwitz W."/>
            <person name="Schmutz J."/>
            <person name="Shahriari M."/>
            <person name="Shelest E."/>
            <person name="Silva-Franco F."/>
            <person name="Soanes D."/>
            <person name="Syed K."/>
            <person name="Tagua V.G."/>
            <person name="Talbot N.J."/>
            <person name="Thon M."/>
            <person name="De vries R.P."/>
            <person name="Wiebenga A."/>
            <person name="Yadav J.S."/>
            <person name="Braun E.L."/>
            <person name="Baker S."/>
            <person name="Garre V."/>
            <person name="Horwitz B."/>
            <person name="Torres-Martinez S."/>
            <person name="Idnurm A."/>
            <person name="Herrera-Estrella A."/>
            <person name="Gabaldon T."/>
            <person name="Grigoriev I.V."/>
        </authorList>
    </citation>
    <scope>NUCLEOTIDE SEQUENCE [LARGE SCALE GENOMIC DNA]</scope>
    <source>
        <strain evidence="13">NRRL 1555(-)</strain>
    </source>
</reference>
<evidence type="ECO:0000256" key="1">
    <source>
        <dbReference type="ARBA" id="ARBA00004141"/>
    </source>
</evidence>
<dbReference type="InterPro" id="IPR027815">
    <property type="entry name" value="CSC1/OSCA1-like_cyt"/>
</dbReference>
<keyword evidence="5 8" id="KW-1133">Transmembrane helix</keyword>
<name>A0A162TJ69_PHYB8</name>
<feature type="transmembrane region" description="Helical" evidence="8">
    <location>
        <begin position="539"/>
        <end position="557"/>
    </location>
</feature>
<evidence type="ECO:0000259" key="9">
    <source>
        <dbReference type="Pfam" id="PF02714"/>
    </source>
</evidence>
<keyword evidence="13" id="KW-1185">Reference proteome</keyword>
<dbReference type="Pfam" id="PF02714">
    <property type="entry name" value="RSN1_7TM"/>
    <property type="match status" value="1"/>
</dbReference>
<dbReference type="Proteomes" id="UP000077315">
    <property type="component" value="Unassembled WGS sequence"/>
</dbReference>
<feature type="domain" description="CSC1/OSCA1-like N-terminal transmembrane" evidence="10">
    <location>
        <begin position="57"/>
        <end position="212"/>
    </location>
</feature>
<evidence type="ECO:0000256" key="4">
    <source>
        <dbReference type="ARBA" id="ARBA00022692"/>
    </source>
</evidence>
<dbReference type="InterPro" id="IPR045122">
    <property type="entry name" value="Csc1-like"/>
</dbReference>
<feature type="region of interest" description="Disordered" evidence="7">
    <location>
        <begin position="995"/>
        <end position="1017"/>
    </location>
</feature>
<evidence type="ECO:0000259" key="10">
    <source>
        <dbReference type="Pfam" id="PF13967"/>
    </source>
</evidence>
<feature type="transmembrane region" description="Helical" evidence="8">
    <location>
        <begin position="57"/>
        <end position="80"/>
    </location>
</feature>
<dbReference type="InterPro" id="IPR032880">
    <property type="entry name" value="CSC1/OSCA1-like_N"/>
</dbReference>
<evidence type="ECO:0000256" key="6">
    <source>
        <dbReference type="ARBA" id="ARBA00023136"/>
    </source>
</evidence>
<evidence type="ECO:0008006" key="14">
    <source>
        <dbReference type="Google" id="ProtNLM"/>
    </source>
</evidence>
<dbReference type="GO" id="GO:0005886">
    <property type="term" value="C:plasma membrane"/>
    <property type="evidence" value="ECO:0007669"/>
    <property type="project" value="TreeGrafter"/>
</dbReference>
<feature type="transmembrane region" description="Helical" evidence="8">
    <location>
        <begin position="494"/>
        <end position="518"/>
    </location>
</feature>
<evidence type="ECO:0000313" key="12">
    <source>
        <dbReference type="EMBL" id="OAD67563.1"/>
    </source>
</evidence>
<feature type="compositionally biased region" description="Basic residues" evidence="7">
    <location>
        <begin position="998"/>
        <end position="1007"/>
    </location>
</feature>
<evidence type="ECO:0000259" key="11">
    <source>
        <dbReference type="Pfam" id="PF14703"/>
    </source>
</evidence>
<evidence type="ECO:0000313" key="13">
    <source>
        <dbReference type="Proteomes" id="UP000077315"/>
    </source>
</evidence>
<accession>A0A162TJ69</accession>
<keyword evidence="3" id="KW-0813">Transport</keyword>
<dbReference type="PANTHER" id="PTHR13018">
    <property type="entry name" value="PROBABLE MEMBRANE PROTEIN DUF221-RELATED"/>
    <property type="match status" value="1"/>
</dbReference>
<dbReference type="OrthoDB" id="1689567at2759"/>
<evidence type="ECO:0000256" key="2">
    <source>
        <dbReference type="ARBA" id="ARBA00007779"/>
    </source>
</evidence>
<evidence type="ECO:0000256" key="8">
    <source>
        <dbReference type="SAM" id="Phobius"/>
    </source>
</evidence>
<dbReference type="GeneID" id="29000509"/>
<organism evidence="12 13">
    <name type="scientific">Phycomyces blakesleeanus (strain ATCC 8743b / DSM 1359 / FGSC 10004 / NBRC 33097 / NRRL 1555)</name>
    <dbReference type="NCBI Taxonomy" id="763407"/>
    <lineage>
        <taxon>Eukaryota</taxon>
        <taxon>Fungi</taxon>
        <taxon>Fungi incertae sedis</taxon>
        <taxon>Mucoromycota</taxon>
        <taxon>Mucoromycotina</taxon>
        <taxon>Mucoromycetes</taxon>
        <taxon>Mucorales</taxon>
        <taxon>Phycomycetaceae</taxon>
        <taxon>Phycomyces</taxon>
    </lineage>
</organism>
<feature type="transmembrane region" description="Helical" evidence="8">
    <location>
        <begin position="695"/>
        <end position="717"/>
    </location>
</feature>
<dbReference type="Pfam" id="PF14703">
    <property type="entry name" value="PHM7_cyt"/>
    <property type="match status" value="1"/>
</dbReference>
<dbReference type="RefSeq" id="XP_018285603.1">
    <property type="nucleotide sequence ID" value="XM_018439603.1"/>
</dbReference>
<comment type="similarity">
    <text evidence="2">Belongs to the CSC1 (TC 1.A.17) family.</text>
</comment>
<feature type="transmembrane region" description="Helical" evidence="8">
    <location>
        <begin position="658"/>
        <end position="683"/>
    </location>
</feature>
<keyword evidence="6 8" id="KW-0472">Membrane</keyword>
<evidence type="ECO:0000256" key="5">
    <source>
        <dbReference type="ARBA" id="ARBA00022989"/>
    </source>
</evidence>
<feature type="transmembrane region" description="Helical" evidence="8">
    <location>
        <begin position="131"/>
        <end position="153"/>
    </location>
</feature>
<evidence type="ECO:0000256" key="3">
    <source>
        <dbReference type="ARBA" id="ARBA00022448"/>
    </source>
</evidence>
<dbReference type="FunCoup" id="A0A162TJ69">
    <property type="interactions" value="86"/>
</dbReference>